<evidence type="ECO:0000313" key="3">
    <source>
        <dbReference type="Proteomes" id="UP000193560"/>
    </source>
</evidence>
<dbReference type="Proteomes" id="UP000193560">
    <property type="component" value="Unassembled WGS sequence"/>
</dbReference>
<reference evidence="2 3" key="1">
    <citation type="submission" date="2016-07" db="EMBL/GenBank/DDBJ databases">
        <title>Pervasive Adenine N6-methylation of Active Genes in Fungi.</title>
        <authorList>
            <consortium name="DOE Joint Genome Institute"/>
            <person name="Mondo S.J."/>
            <person name="Dannebaum R.O."/>
            <person name="Kuo R.C."/>
            <person name="Labutti K."/>
            <person name="Haridas S."/>
            <person name="Kuo A."/>
            <person name="Salamov A."/>
            <person name="Ahrendt S.R."/>
            <person name="Lipzen A."/>
            <person name="Sullivan W."/>
            <person name="Andreopoulos W.B."/>
            <person name="Clum A."/>
            <person name="Lindquist E."/>
            <person name="Daum C."/>
            <person name="Ramamoorthy G.K."/>
            <person name="Gryganskyi A."/>
            <person name="Culley D."/>
            <person name="Magnuson J.K."/>
            <person name="James T.Y."/>
            <person name="O'Malley M.A."/>
            <person name="Stajich J.E."/>
            <person name="Spatafora J.W."/>
            <person name="Visel A."/>
            <person name="Grigoriev I.V."/>
        </authorList>
    </citation>
    <scope>NUCLEOTIDE SEQUENCE [LARGE SCALE GENOMIC DNA]</scope>
    <source>
        <strain evidence="2 3">NRRL 1336</strain>
    </source>
</reference>
<dbReference type="AlphaFoldDB" id="A0A1X2IWT2"/>
<proteinExistence type="predicted"/>
<sequence length="142" mass="16177">MDSTEDDENYALKRYITTPSFTEQRPFGRTAPPKKNPSRFLQKQQSNTNQSLSSNNNNHHHQPASYSKKHPVTIHPVLDKAHVPYLQPLAVILVHDDPCMDIIFDDDGDDGDGDDDDDNGDGYDDLSIYTTDRRGCVRKWCK</sequence>
<organism evidence="2 3">
    <name type="scientific">Absidia repens</name>
    <dbReference type="NCBI Taxonomy" id="90262"/>
    <lineage>
        <taxon>Eukaryota</taxon>
        <taxon>Fungi</taxon>
        <taxon>Fungi incertae sedis</taxon>
        <taxon>Mucoromycota</taxon>
        <taxon>Mucoromycotina</taxon>
        <taxon>Mucoromycetes</taxon>
        <taxon>Mucorales</taxon>
        <taxon>Cunninghamellaceae</taxon>
        <taxon>Absidia</taxon>
    </lineage>
</organism>
<dbReference type="EMBL" id="MCGE01000003">
    <property type="protein sequence ID" value="ORZ23519.1"/>
    <property type="molecule type" value="Genomic_DNA"/>
</dbReference>
<gene>
    <name evidence="2" type="ORF">BCR42DRAFT_137420</name>
</gene>
<accession>A0A1X2IWT2</accession>
<feature type="compositionally biased region" description="Basic residues" evidence="1">
    <location>
        <begin position="58"/>
        <end position="72"/>
    </location>
</feature>
<name>A0A1X2IWT2_9FUNG</name>
<comment type="caution">
    <text evidence="2">The sequence shown here is derived from an EMBL/GenBank/DDBJ whole genome shotgun (WGS) entry which is preliminary data.</text>
</comment>
<feature type="region of interest" description="Disordered" evidence="1">
    <location>
        <begin position="104"/>
        <end position="125"/>
    </location>
</feature>
<feature type="compositionally biased region" description="Acidic residues" evidence="1">
    <location>
        <begin position="104"/>
        <end position="124"/>
    </location>
</feature>
<evidence type="ECO:0000313" key="2">
    <source>
        <dbReference type="EMBL" id="ORZ23519.1"/>
    </source>
</evidence>
<protein>
    <submittedName>
        <fullName evidence="2">Uncharacterized protein</fullName>
    </submittedName>
</protein>
<feature type="compositionally biased region" description="Low complexity" evidence="1">
    <location>
        <begin position="44"/>
        <end position="57"/>
    </location>
</feature>
<keyword evidence="3" id="KW-1185">Reference proteome</keyword>
<feature type="region of interest" description="Disordered" evidence="1">
    <location>
        <begin position="1"/>
        <end position="73"/>
    </location>
</feature>
<evidence type="ECO:0000256" key="1">
    <source>
        <dbReference type="SAM" id="MobiDB-lite"/>
    </source>
</evidence>